<evidence type="ECO:0000313" key="2">
    <source>
        <dbReference type="EMBL" id="KAG8231162.1"/>
    </source>
</evidence>
<feature type="domain" description="DEAD-box helicase OB fold" evidence="1">
    <location>
        <begin position="22"/>
        <end position="98"/>
    </location>
</feature>
<proteinExistence type="predicted"/>
<dbReference type="OrthoDB" id="10253254at2759"/>
<dbReference type="Proteomes" id="UP000792457">
    <property type="component" value="Unassembled WGS sequence"/>
</dbReference>
<reference evidence="2" key="1">
    <citation type="submission" date="2013-04" db="EMBL/GenBank/DDBJ databases">
        <authorList>
            <person name="Qu J."/>
            <person name="Murali S.C."/>
            <person name="Bandaranaike D."/>
            <person name="Bellair M."/>
            <person name="Blankenburg K."/>
            <person name="Chao H."/>
            <person name="Dinh H."/>
            <person name="Doddapaneni H."/>
            <person name="Downs B."/>
            <person name="Dugan-Rocha S."/>
            <person name="Elkadiri S."/>
            <person name="Gnanaolivu R.D."/>
            <person name="Hernandez B."/>
            <person name="Javaid M."/>
            <person name="Jayaseelan J.C."/>
            <person name="Lee S."/>
            <person name="Li M."/>
            <person name="Ming W."/>
            <person name="Munidasa M."/>
            <person name="Muniz J."/>
            <person name="Nguyen L."/>
            <person name="Ongeri F."/>
            <person name="Osuji N."/>
            <person name="Pu L.-L."/>
            <person name="Puazo M."/>
            <person name="Qu C."/>
            <person name="Quiroz J."/>
            <person name="Raj R."/>
            <person name="Weissenberger G."/>
            <person name="Xin Y."/>
            <person name="Zou X."/>
            <person name="Han Y."/>
            <person name="Richards S."/>
            <person name="Worley K."/>
            <person name="Muzny D."/>
            <person name="Gibbs R."/>
        </authorList>
    </citation>
    <scope>NUCLEOTIDE SEQUENCE</scope>
    <source>
        <strain evidence="2">Sampled in the wild</strain>
    </source>
</reference>
<dbReference type="InterPro" id="IPR011709">
    <property type="entry name" value="DEAD-box_helicase_OB_fold"/>
</dbReference>
<evidence type="ECO:0000313" key="3">
    <source>
        <dbReference type="Proteomes" id="UP000792457"/>
    </source>
</evidence>
<reference evidence="2" key="2">
    <citation type="submission" date="2017-10" db="EMBL/GenBank/DDBJ databases">
        <title>Ladona fulva Genome sequencing and assembly.</title>
        <authorList>
            <person name="Murali S."/>
            <person name="Richards S."/>
            <person name="Bandaranaike D."/>
            <person name="Bellair M."/>
            <person name="Blankenburg K."/>
            <person name="Chao H."/>
            <person name="Dinh H."/>
            <person name="Doddapaneni H."/>
            <person name="Dugan-Rocha S."/>
            <person name="Elkadiri S."/>
            <person name="Gnanaolivu R."/>
            <person name="Hernandez B."/>
            <person name="Skinner E."/>
            <person name="Javaid M."/>
            <person name="Lee S."/>
            <person name="Li M."/>
            <person name="Ming W."/>
            <person name="Munidasa M."/>
            <person name="Muniz J."/>
            <person name="Nguyen L."/>
            <person name="Hughes D."/>
            <person name="Osuji N."/>
            <person name="Pu L.-L."/>
            <person name="Puazo M."/>
            <person name="Qu C."/>
            <person name="Quiroz J."/>
            <person name="Raj R."/>
            <person name="Weissenberger G."/>
            <person name="Xin Y."/>
            <person name="Zou X."/>
            <person name="Han Y."/>
            <person name="Worley K."/>
            <person name="Muzny D."/>
            <person name="Gibbs R."/>
        </authorList>
    </citation>
    <scope>NUCLEOTIDE SEQUENCE</scope>
    <source>
        <strain evidence="2">Sampled in the wild</strain>
    </source>
</reference>
<comment type="caution">
    <text evidence="2">The sequence shown here is derived from an EMBL/GenBank/DDBJ whole genome shotgun (WGS) entry which is preliminary data.</text>
</comment>
<sequence>MIDLCMKSGISKSSCGQETEKVRKGLIAGNFSNIAQLQKEGHYLTIGSKQVVHIHPSSVLFRSKPPLLIFGELVMTGKCYMRQVSTIEPEWVSLMMPSSYFKRHCLTG</sequence>
<name>A0A8K0KB72_LADFU</name>
<dbReference type="AlphaFoldDB" id="A0A8K0KB72"/>
<dbReference type="Pfam" id="PF07717">
    <property type="entry name" value="OB_NTP_bind"/>
    <property type="match status" value="1"/>
</dbReference>
<protein>
    <recommendedName>
        <fullName evidence="1">DEAD-box helicase OB fold domain-containing protein</fullName>
    </recommendedName>
</protein>
<evidence type="ECO:0000259" key="1">
    <source>
        <dbReference type="Pfam" id="PF07717"/>
    </source>
</evidence>
<organism evidence="2 3">
    <name type="scientific">Ladona fulva</name>
    <name type="common">Scarce chaser dragonfly</name>
    <name type="synonym">Libellula fulva</name>
    <dbReference type="NCBI Taxonomy" id="123851"/>
    <lineage>
        <taxon>Eukaryota</taxon>
        <taxon>Metazoa</taxon>
        <taxon>Ecdysozoa</taxon>
        <taxon>Arthropoda</taxon>
        <taxon>Hexapoda</taxon>
        <taxon>Insecta</taxon>
        <taxon>Pterygota</taxon>
        <taxon>Palaeoptera</taxon>
        <taxon>Odonata</taxon>
        <taxon>Epiprocta</taxon>
        <taxon>Anisoptera</taxon>
        <taxon>Libelluloidea</taxon>
        <taxon>Libellulidae</taxon>
        <taxon>Ladona</taxon>
    </lineage>
</organism>
<keyword evidence="3" id="KW-1185">Reference proteome</keyword>
<dbReference type="EMBL" id="KZ308537">
    <property type="protein sequence ID" value="KAG8231162.1"/>
    <property type="molecule type" value="Genomic_DNA"/>
</dbReference>
<gene>
    <name evidence="2" type="ORF">J437_LFUL011831</name>
</gene>
<accession>A0A8K0KB72</accession>